<keyword evidence="1" id="KW-1133">Transmembrane helix</keyword>
<evidence type="ECO:0000256" key="1">
    <source>
        <dbReference type="SAM" id="Phobius"/>
    </source>
</evidence>
<protein>
    <submittedName>
        <fullName evidence="2">Small multi-drug export protein</fullName>
    </submittedName>
</protein>
<evidence type="ECO:0000313" key="3">
    <source>
        <dbReference type="Proteomes" id="UP000886845"/>
    </source>
</evidence>
<dbReference type="AlphaFoldDB" id="A0A9D1NM08"/>
<gene>
    <name evidence="2" type="ORF">IAC79_03540</name>
</gene>
<reference evidence="2" key="1">
    <citation type="submission" date="2020-10" db="EMBL/GenBank/DDBJ databases">
        <authorList>
            <person name="Gilroy R."/>
        </authorList>
    </citation>
    <scope>NUCLEOTIDE SEQUENCE</scope>
    <source>
        <strain evidence="2">35461</strain>
    </source>
</reference>
<feature type="transmembrane region" description="Helical" evidence="1">
    <location>
        <begin position="103"/>
        <end position="130"/>
    </location>
</feature>
<reference evidence="2" key="2">
    <citation type="journal article" date="2021" name="PeerJ">
        <title>Extensive microbial diversity within the chicken gut microbiome revealed by metagenomics and culture.</title>
        <authorList>
            <person name="Gilroy R."/>
            <person name="Ravi A."/>
            <person name="Getino M."/>
            <person name="Pursley I."/>
            <person name="Horton D.L."/>
            <person name="Alikhan N.F."/>
            <person name="Baker D."/>
            <person name="Gharbi K."/>
            <person name="Hall N."/>
            <person name="Watson M."/>
            <person name="Adriaenssens E.M."/>
            <person name="Foster-Nyarko E."/>
            <person name="Jarju S."/>
            <person name="Secka A."/>
            <person name="Antonio M."/>
            <person name="Oren A."/>
            <person name="Chaudhuri R.R."/>
            <person name="La Ragione R."/>
            <person name="Hildebrand F."/>
            <person name="Pallen M.J."/>
        </authorList>
    </citation>
    <scope>NUCLEOTIDE SEQUENCE</scope>
    <source>
        <strain evidence="2">35461</strain>
    </source>
</reference>
<dbReference type="Pfam" id="PF06695">
    <property type="entry name" value="Sm_multidrug_ex"/>
    <property type="match status" value="1"/>
</dbReference>
<dbReference type="Proteomes" id="UP000886845">
    <property type="component" value="Unassembled WGS sequence"/>
</dbReference>
<accession>A0A9D1NM08</accession>
<feature type="transmembrane region" description="Helical" evidence="1">
    <location>
        <begin position="42"/>
        <end position="71"/>
    </location>
</feature>
<comment type="caution">
    <text evidence="2">The sequence shown here is derived from an EMBL/GenBank/DDBJ whole genome shotgun (WGS) entry which is preliminary data.</text>
</comment>
<dbReference type="InterPro" id="IPR009577">
    <property type="entry name" value="Sm_multidrug_ex"/>
</dbReference>
<feature type="transmembrane region" description="Helical" evidence="1">
    <location>
        <begin position="136"/>
        <end position="157"/>
    </location>
</feature>
<organism evidence="2 3">
    <name type="scientific">Candidatus Spyradenecus faecavium</name>
    <dbReference type="NCBI Taxonomy" id="2840947"/>
    <lineage>
        <taxon>Bacteria</taxon>
        <taxon>Pseudomonadati</taxon>
        <taxon>Lentisphaerota</taxon>
        <taxon>Lentisphaeria</taxon>
        <taxon>Lentisphaerales</taxon>
        <taxon>Lentisphaeraceae</taxon>
        <taxon>Lentisphaeraceae incertae sedis</taxon>
        <taxon>Candidatus Spyradenecus</taxon>
    </lineage>
</organism>
<name>A0A9D1NM08_9BACT</name>
<keyword evidence="1" id="KW-0812">Transmembrane</keyword>
<sequence>MDYFLAIATLVVFSFLPLLELRASIPIGFFALEAMFGVHIDWWWVVPICVVANVAQGIAVFEILLPILEFFRKRWGWFRERLWPHVEKRQQKLKPVVDRYGEWGLAIFIGIPLPGTGALTGAVGAFLLAFERRRFYVANLAGVLMAAVAVTAVCLLIQNGVVAEDSWVRRLFLG</sequence>
<dbReference type="EMBL" id="DVOR01000113">
    <property type="protein sequence ID" value="HIV09169.1"/>
    <property type="molecule type" value="Genomic_DNA"/>
</dbReference>
<proteinExistence type="predicted"/>
<evidence type="ECO:0000313" key="2">
    <source>
        <dbReference type="EMBL" id="HIV09169.1"/>
    </source>
</evidence>
<keyword evidence="1" id="KW-0472">Membrane</keyword>